<feature type="compositionally biased region" description="Acidic residues" evidence="1">
    <location>
        <begin position="64"/>
        <end position="94"/>
    </location>
</feature>
<dbReference type="OrthoDB" id="3248986at2759"/>
<dbReference type="EMBL" id="KZ857405">
    <property type="protein sequence ID" value="RDX49469.1"/>
    <property type="molecule type" value="Genomic_DNA"/>
</dbReference>
<feature type="compositionally biased region" description="Acidic residues" evidence="1">
    <location>
        <begin position="127"/>
        <end position="136"/>
    </location>
</feature>
<sequence length="1098" mass="124910">MVEDPEPWSGDDQDRAALQERPLSPHSLHGSRPPSEARSNTPGTPPSYEWSEVNARDLYQPLNDDFERDWDDNYFSEGSAEEPDEFFDFDDADDPTGPSGDPAPEEDDNSIPVDENDPLYARGEDLYGNDDDDDDAATFREDQLPPAFSEDALLRRAYVQAFVSATFHGTTKDGVSHYLTSMRSNYASIAERCPAARIPGLGKMAVTLRTVERRLGVDPDQRITYFFLCDKCWYRHHPSELYKLGHSSCAQPGCSGTLYDIKTLSDGKKRRRPTRILPTTSLKQELQRILLRPGKPAELNAWRQEHDEAGRKGPISQEDWPGSHDPNYRMEDMFDGWGWNAVKAGLQRRRGGRWEVEDVDVDDLQQRFVALPMGLILMFNIDWFRGLKRGKYSVGAVYATICNNPRAKRFLLEETILVAIIPGPDEPSLEQLNSVLEPFVLEARELYSGSLMRLAGEKELSPVHVNVCILASDLPASRKTTGLKGHTSTLFMCPVCKKPFHSLVDEKCYDPENFDYRSEGRYLKYAFRARFKDQASREEISDRRGIRWSILNLLPGWFPASNGPPDKMHASYLGEAKHVMQNLLYGSGMFTKRNSKDKPEEKFNDFLEALWWPGDAGRVPSGITSGAAKADEFRNLCAVLAVALYVSWQKNGKIPDEDAPLPSAREKLSTNKQRVEGLVNKRRHANAADNGDLTADYAEYIDNSRMDRNYSTHYTTVLLWLVSLRIFGSRSITVQESNRAANFHSWACQAWARMRAHLTPYFHLLSHLTIWIHRLGPVYAWWTYPYERFNGFLSRVRHNGHPGELEATMMRMWMKVQLVYDLILHLDSLGDAQTEEDHASIADLRKCLHNQKEPGKERGTLLTMLASMSAEDGGELVRYPAQSQKATLPREELYIPVFSHLRDLWREKFPLITETAPLNLPGARFTASDIRSYAYVTIAGVRYGATSTHRGKKYMYGYINGREAVRIERLLRISQYSPTHELITAHVAIIRAFISSPHAAEMPWNIHATDLGINTWRGAQLGPPQVINMLQFSGHFALALVPYRLKQLWITISLCHVNCAVLIFVLQSMLTISQDAEEPDEELGNNEDDERDFEQEFD</sequence>
<organism evidence="2 3">
    <name type="scientific">Lentinus brumalis</name>
    <dbReference type="NCBI Taxonomy" id="2498619"/>
    <lineage>
        <taxon>Eukaryota</taxon>
        <taxon>Fungi</taxon>
        <taxon>Dikarya</taxon>
        <taxon>Basidiomycota</taxon>
        <taxon>Agaricomycotina</taxon>
        <taxon>Agaricomycetes</taxon>
        <taxon>Polyporales</taxon>
        <taxon>Polyporaceae</taxon>
        <taxon>Lentinus</taxon>
    </lineage>
</organism>
<feature type="compositionally biased region" description="Acidic residues" evidence="1">
    <location>
        <begin position="1"/>
        <end position="11"/>
    </location>
</feature>
<evidence type="ECO:0000313" key="3">
    <source>
        <dbReference type="Proteomes" id="UP000256964"/>
    </source>
</evidence>
<evidence type="ECO:0008006" key="4">
    <source>
        <dbReference type="Google" id="ProtNLM"/>
    </source>
</evidence>
<feature type="compositionally biased region" description="Acidic residues" evidence="1">
    <location>
        <begin position="103"/>
        <end position="117"/>
    </location>
</feature>
<reference evidence="2 3" key="1">
    <citation type="journal article" date="2018" name="Biotechnol. Biofuels">
        <title>Integrative visual omics of the white-rot fungus Polyporus brumalis exposes the biotechnological potential of its oxidative enzymes for delignifying raw plant biomass.</title>
        <authorList>
            <person name="Miyauchi S."/>
            <person name="Rancon A."/>
            <person name="Drula E."/>
            <person name="Hage H."/>
            <person name="Chaduli D."/>
            <person name="Favel A."/>
            <person name="Grisel S."/>
            <person name="Henrissat B."/>
            <person name="Herpoel-Gimbert I."/>
            <person name="Ruiz-Duenas F.J."/>
            <person name="Chevret D."/>
            <person name="Hainaut M."/>
            <person name="Lin J."/>
            <person name="Wang M."/>
            <person name="Pangilinan J."/>
            <person name="Lipzen A."/>
            <person name="Lesage-Meessen L."/>
            <person name="Navarro D."/>
            <person name="Riley R."/>
            <person name="Grigoriev I.V."/>
            <person name="Zhou S."/>
            <person name="Raouche S."/>
            <person name="Rosso M.N."/>
        </authorList>
    </citation>
    <scope>NUCLEOTIDE SEQUENCE [LARGE SCALE GENOMIC DNA]</scope>
    <source>
        <strain evidence="2 3">BRFM 1820</strain>
    </source>
</reference>
<dbReference type="PANTHER" id="PTHR46579:SF1">
    <property type="entry name" value="F5_8 TYPE C DOMAIN-CONTAINING PROTEIN"/>
    <property type="match status" value="1"/>
</dbReference>
<gene>
    <name evidence="2" type="ORF">OH76DRAFT_1350746</name>
</gene>
<feature type="region of interest" description="Disordered" evidence="1">
    <location>
        <begin position="1076"/>
        <end position="1098"/>
    </location>
</feature>
<evidence type="ECO:0000313" key="2">
    <source>
        <dbReference type="EMBL" id="RDX49469.1"/>
    </source>
</evidence>
<keyword evidence="3" id="KW-1185">Reference proteome</keyword>
<feature type="region of interest" description="Disordered" evidence="1">
    <location>
        <begin position="1"/>
        <end position="138"/>
    </location>
</feature>
<name>A0A371DAA6_9APHY</name>
<proteinExistence type="predicted"/>
<evidence type="ECO:0000256" key="1">
    <source>
        <dbReference type="SAM" id="MobiDB-lite"/>
    </source>
</evidence>
<dbReference type="Proteomes" id="UP000256964">
    <property type="component" value="Unassembled WGS sequence"/>
</dbReference>
<accession>A0A371DAA6</accession>
<dbReference type="PANTHER" id="PTHR46579">
    <property type="entry name" value="F5/8 TYPE C DOMAIN-CONTAINING PROTEIN-RELATED"/>
    <property type="match status" value="1"/>
</dbReference>
<protein>
    <recommendedName>
        <fullName evidence="4">Transposase domain-containing protein</fullName>
    </recommendedName>
</protein>
<dbReference type="STRING" id="139420.A0A371DAA6"/>
<dbReference type="AlphaFoldDB" id="A0A371DAA6"/>